<evidence type="ECO:0000256" key="5">
    <source>
        <dbReference type="ARBA" id="ARBA00023002"/>
    </source>
</evidence>
<evidence type="ECO:0000256" key="7">
    <source>
        <dbReference type="ARBA" id="ARBA00047464"/>
    </source>
</evidence>
<evidence type="ECO:0000256" key="14">
    <source>
        <dbReference type="RuleBase" id="RU000584"/>
    </source>
</evidence>
<dbReference type="Pfam" id="PF05201">
    <property type="entry name" value="GlutR_N"/>
    <property type="match status" value="1"/>
</dbReference>
<evidence type="ECO:0000313" key="19">
    <source>
        <dbReference type="EMBL" id="CEA00585.1"/>
    </source>
</evidence>
<keyword evidence="4 9" id="KW-0521">NADP</keyword>
<protein>
    <recommendedName>
        <fullName evidence="8 9">Glutamyl-tRNA reductase</fullName>
        <shortName evidence="9">GluTR</shortName>
        <ecNumber evidence="3 9">1.2.1.70</ecNumber>
    </recommendedName>
</protein>
<evidence type="ECO:0000259" key="18">
    <source>
        <dbReference type="Pfam" id="PF05201"/>
    </source>
</evidence>
<comment type="catalytic activity">
    <reaction evidence="7 9 14">
        <text>(S)-4-amino-5-oxopentanoate + tRNA(Glu) + NADP(+) = L-glutamyl-tRNA(Glu) + NADPH + H(+)</text>
        <dbReference type="Rhea" id="RHEA:12344"/>
        <dbReference type="Rhea" id="RHEA-COMP:9663"/>
        <dbReference type="Rhea" id="RHEA-COMP:9680"/>
        <dbReference type="ChEBI" id="CHEBI:15378"/>
        <dbReference type="ChEBI" id="CHEBI:57501"/>
        <dbReference type="ChEBI" id="CHEBI:57783"/>
        <dbReference type="ChEBI" id="CHEBI:58349"/>
        <dbReference type="ChEBI" id="CHEBI:78442"/>
        <dbReference type="ChEBI" id="CHEBI:78520"/>
        <dbReference type="EC" id="1.2.1.70"/>
    </reaction>
</comment>
<evidence type="ECO:0000259" key="17">
    <source>
        <dbReference type="Pfam" id="PF01488"/>
    </source>
</evidence>
<evidence type="ECO:0000256" key="8">
    <source>
        <dbReference type="ARBA" id="ARBA00068659"/>
    </source>
</evidence>
<evidence type="ECO:0000256" key="9">
    <source>
        <dbReference type="HAMAP-Rule" id="MF_00087"/>
    </source>
</evidence>
<dbReference type="PIRSF" id="PIRSF000445">
    <property type="entry name" value="4pyrrol_synth_GluRdtase"/>
    <property type="match status" value="1"/>
</dbReference>
<comment type="pathway">
    <text evidence="1 9 14">Porphyrin-containing compound metabolism; protoporphyrin-IX biosynthesis; 5-aminolevulinate from L-glutamyl-tRNA(Glu): step 1/2.</text>
</comment>
<dbReference type="InterPro" id="IPR000343">
    <property type="entry name" value="4pyrrol_synth_GluRdtase"/>
</dbReference>
<comment type="similarity">
    <text evidence="2 9 14">Belongs to the glutamyl-tRNA reductase family.</text>
</comment>
<dbReference type="FunFam" id="3.40.50.720:FF:000031">
    <property type="entry name" value="Glutamyl-tRNA reductase"/>
    <property type="match status" value="1"/>
</dbReference>
<dbReference type="GO" id="GO:0008883">
    <property type="term" value="F:glutamyl-tRNA reductase activity"/>
    <property type="evidence" value="ECO:0007669"/>
    <property type="project" value="UniProtKB-UniRule"/>
</dbReference>
<comment type="function">
    <text evidence="9">Catalyzes the NADPH-dependent reduction of glutamyl-tRNA(Glu) to glutamate 1-semialdehyde (GSA).</text>
</comment>
<feature type="binding site" evidence="9 11">
    <location>
        <position position="120"/>
    </location>
    <ligand>
        <name>substrate</name>
    </ligand>
</feature>
<dbReference type="PANTHER" id="PTHR43013">
    <property type="entry name" value="GLUTAMYL-TRNA REDUCTASE"/>
    <property type="match status" value="1"/>
</dbReference>
<reference evidence="19 20" key="1">
    <citation type="submission" date="2014-07" db="EMBL/GenBank/DDBJ databases">
        <authorList>
            <person name="Urmite Genomes Urmite Genomes"/>
        </authorList>
    </citation>
    <scope>NUCLEOTIDE SEQUENCE [LARGE SCALE GENOMIC DNA]</scope>
    <source>
        <strain evidence="19 20">13MG44_air</strain>
    </source>
</reference>
<feature type="domain" description="Tetrapyrrole biosynthesis glutamyl-tRNA reductase dimerisation" evidence="16">
    <location>
        <begin position="321"/>
        <end position="418"/>
    </location>
</feature>
<dbReference type="PANTHER" id="PTHR43013:SF1">
    <property type="entry name" value="GLUTAMYL-TRNA REDUCTASE"/>
    <property type="match status" value="1"/>
</dbReference>
<feature type="binding site" evidence="9 11">
    <location>
        <begin position="114"/>
        <end position="116"/>
    </location>
    <ligand>
        <name>substrate</name>
    </ligand>
</feature>
<name>A0A078M2Z0_9STAP</name>
<feature type="domain" description="Quinate/shikimate 5-dehydrogenase/glutamyl-tRNA reductase" evidence="17">
    <location>
        <begin position="171"/>
        <end position="305"/>
    </location>
</feature>
<evidence type="ECO:0000256" key="10">
    <source>
        <dbReference type="PIRSR" id="PIRSR000445-1"/>
    </source>
</evidence>
<feature type="binding site" evidence="9 11">
    <location>
        <position position="109"/>
    </location>
    <ligand>
        <name>substrate</name>
    </ligand>
</feature>
<dbReference type="UniPathway" id="UPA00251">
    <property type="reaction ID" value="UER00316"/>
</dbReference>
<dbReference type="AlphaFoldDB" id="A0A078M2Z0"/>
<evidence type="ECO:0000256" key="4">
    <source>
        <dbReference type="ARBA" id="ARBA00022857"/>
    </source>
</evidence>
<dbReference type="eggNOG" id="COG0373">
    <property type="taxonomic scope" value="Bacteria"/>
</dbReference>
<evidence type="ECO:0000256" key="12">
    <source>
        <dbReference type="PIRSR" id="PIRSR000445-3"/>
    </source>
</evidence>
<dbReference type="Gene3D" id="3.30.460.30">
    <property type="entry name" value="Glutamyl-tRNA reductase, N-terminal domain"/>
    <property type="match status" value="1"/>
</dbReference>
<keyword evidence="20" id="KW-1185">Reference proteome</keyword>
<feature type="binding site" evidence="9 11">
    <location>
        <begin position="49"/>
        <end position="52"/>
    </location>
    <ligand>
        <name>substrate</name>
    </ligand>
</feature>
<evidence type="ECO:0000256" key="13">
    <source>
        <dbReference type="PIRSR" id="PIRSR000445-4"/>
    </source>
</evidence>
<dbReference type="PROSITE" id="PS00747">
    <property type="entry name" value="GLUTR"/>
    <property type="match status" value="1"/>
</dbReference>
<evidence type="ECO:0000313" key="20">
    <source>
        <dbReference type="Proteomes" id="UP000044136"/>
    </source>
</evidence>
<evidence type="ECO:0000259" key="16">
    <source>
        <dbReference type="Pfam" id="PF00745"/>
    </source>
</evidence>
<dbReference type="EMBL" id="CCSE01000001">
    <property type="protein sequence ID" value="CEA00585.1"/>
    <property type="molecule type" value="Genomic_DNA"/>
</dbReference>
<dbReference type="Proteomes" id="UP000044136">
    <property type="component" value="Unassembled WGS sequence"/>
</dbReference>
<dbReference type="HAMAP" id="MF_00087">
    <property type="entry name" value="Glu_tRNA_reductase"/>
    <property type="match status" value="1"/>
</dbReference>
<evidence type="ECO:0000256" key="15">
    <source>
        <dbReference type="SAM" id="MobiDB-lite"/>
    </source>
</evidence>
<proteinExistence type="inferred from homology"/>
<dbReference type="CDD" id="cd05213">
    <property type="entry name" value="NAD_bind_Glutamyl_tRNA_reduct"/>
    <property type="match status" value="1"/>
</dbReference>
<dbReference type="Pfam" id="PF00745">
    <property type="entry name" value="GlutR_dimer"/>
    <property type="match status" value="1"/>
</dbReference>
<dbReference type="HOGENOM" id="CLU_035113_2_2_9"/>
<keyword evidence="5 9" id="KW-0560">Oxidoreductase</keyword>
<evidence type="ECO:0000256" key="11">
    <source>
        <dbReference type="PIRSR" id="PIRSR000445-2"/>
    </source>
</evidence>
<dbReference type="InterPro" id="IPR036453">
    <property type="entry name" value="GluRdtase_dimer_dom_sf"/>
</dbReference>
<dbReference type="RefSeq" id="WP_035809098.1">
    <property type="nucleotide sequence ID" value="NZ_CCSE01000001.1"/>
</dbReference>
<feature type="domain" description="Glutamyl-tRNA reductase N-terminal" evidence="18">
    <location>
        <begin position="7"/>
        <end position="156"/>
    </location>
</feature>
<dbReference type="InterPro" id="IPR015896">
    <property type="entry name" value="4pyrrol_synth_GluRdtase_dimer"/>
</dbReference>
<feature type="region of interest" description="Disordered" evidence="15">
    <location>
        <begin position="425"/>
        <end position="448"/>
    </location>
</feature>
<dbReference type="EC" id="1.2.1.70" evidence="3 9"/>
<dbReference type="InterPro" id="IPR015895">
    <property type="entry name" value="4pyrrol_synth_GluRdtase_N"/>
</dbReference>
<sequence length="448" mass="50557">MHIIALSLNYKKIGVEEREQVTFQDDEVVEALHKLREQKSILEATLLSTCNRTELYVVSDQEHTGAYYSRKFLADWFDVEYEKIKDMTDMKIADDAISHLFKVTAGLDSMVLGETQILGQIRDAFLTAQEEHTTGTIFNKLFKEAITVAKRGHNETDISKNAVSISYAAVELAKRIFANVKKSRVLVIGAGEMAEESLLNLTSNGIEDVVVLNRSIEKAEALAERFNGRAANLHALESEMKEADIVISSTSSPDYVIKKDMIDAVNKTRGGSPLILIDIALPRDIDPAIDTDGNVYMYNVDDLQGLVDSNLASREQEAEKIMAMIDGTTAEFEDWLRVQGVVPVIQAMRTNALKIHDETFDSLERKLPDMSERERTVISKHMKSIINQMLRDPIIFTKEIAGDKKRDEKLEDIMKMFHIEEEVEAAKEVSSSKTREKLQARKEQLNLN</sequence>
<evidence type="ECO:0000256" key="1">
    <source>
        <dbReference type="ARBA" id="ARBA00005059"/>
    </source>
</evidence>
<feature type="binding site" evidence="9 12">
    <location>
        <begin position="189"/>
        <end position="194"/>
    </location>
    <ligand>
        <name>NADP(+)</name>
        <dbReference type="ChEBI" id="CHEBI:58349"/>
    </ligand>
</feature>
<evidence type="ECO:0000256" key="2">
    <source>
        <dbReference type="ARBA" id="ARBA00005916"/>
    </source>
</evidence>
<feature type="site" description="Important for activity" evidence="9 13">
    <location>
        <position position="99"/>
    </location>
</feature>
<dbReference type="SUPFAM" id="SSF69742">
    <property type="entry name" value="Glutamyl tRNA-reductase catalytic, N-terminal domain"/>
    <property type="match status" value="1"/>
</dbReference>
<dbReference type="NCBIfam" id="TIGR01035">
    <property type="entry name" value="hemA"/>
    <property type="match status" value="1"/>
</dbReference>
<accession>A0A078M2Z0</accession>
<dbReference type="Pfam" id="PF01488">
    <property type="entry name" value="Shikimate_DH"/>
    <property type="match status" value="1"/>
</dbReference>
<feature type="compositionally biased region" description="Basic and acidic residues" evidence="15">
    <location>
        <begin position="433"/>
        <end position="448"/>
    </location>
</feature>
<dbReference type="InterPro" id="IPR006151">
    <property type="entry name" value="Shikm_DH/Glu-tRNA_Rdtase"/>
</dbReference>
<dbReference type="OrthoDB" id="110209at2"/>
<dbReference type="FunFam" id="3.30.460.30:FF:000001">
    <property type="entry name" value="Glutamyl-tRNA reductase"/>
    <property type="match status" value="1"/>
</dbReference>
<dbReference type="GO" id="GO:0050661">
    <property type="term" value="F:NADP binding"/>
    <property type="evidence" value="ECO:0007669"/>
    <property type="project" value="InterPro"/>
</dbReference>
<dbReference type="SUPFAM" id="SSF51735">
    <property type="entry name" value="NAD(P)-binding Rossmann-fold domains"/>
    <property type="match status" value="1"/>
</dbReference>
<comment type="miscellaneous">
    <text evidence="9">During catalysis, the active site Cys acts as a nucleophile attacking the alpha-carbonyl group of tRNA-bound glutamate with the formation of a thioester intermediate between enzyme and glutamate, and the concomitant release of tRNA(Glu). The thioester intermediate is finally reduced by direct hydride transfer from NADPH, to form the product GSA.</text>
</comment>
<comment type="domain">
    <text evidence="9">Possesses an unusual extended V-shaped dimeric structure with each monomer consisting of three distinct domains arranged along a curved 'spinal' alpha-helix. The N-terminal catalytic domain specifically recognizes the glutamate moiety of the substrate. The second domain is the NADPH-binding domain, and the third C-terminal domain is responsible for dimerization.</text>
</comment>
<dbReference type="InterPro" id="IPR036291">
    <property type="entry name" value="NAD(P)-bd_dom_sf"/>
</dbReference>
<evidence type="ECO:0000256" key="6">
    <source>
        <dbReference type="ARBA" id="ARBA00023244"/>
    </source>
</evidence>
<keyword evidence="6 9" id="KW-0627">Porphyrin biosynthesis</keyword>
<dbReference type="STRING" id="1461582.BN1048_01010"/>
<dbReference type="InterPro" id="IPR018214">
    <property type="entry name" value="GluRdtase_CS"/>
</dbReference>
<feature type="active site" description="Nucleophile" evidence="9 10">
    <location>
        <position position="50"/>
    </location>
</feature>
<dbReference type="Gene3D" id="3.40.50.720">
    <property type="entry name" value="NAD(P)-binding Rossmann-like Domain"/>
    <property type="match status" value="1"/>
</dbReference>
<comment type="subunit">
    <text evidence="9">Homodimer.</text>
</comment>
<dbReference type="InterPro" id="IPR036343">
    <property type="entry name" value="GluRdtase_N_sf"/>
</dbReference>
<dbReference type="SUPFAM" id="SSF69075">
    <property type="entry name" value="Glutamyl tRNA-reductase dimerization domain"/>
    <property type="match status" value="1"/>
</dbReference>
<evidence type="ECO:0000256" key="3">
    <source>
        <dbReference type="ARBA" id="ARBA00012970"/>
    </source>
</evidence>
<gene>
    <name evidence="9 19" type="primary">hemA</name>
    <name evidence="19" type="ORF">BN1048_01010</name>
</gene>
<dbReference type="GO" id="GO:0019353">
    <property type="term" value="P:protoporphyrinogen IX biosynthetic process from glutamate"/>
    <property type="evidence" value="ECO:0007669"/>
    <property type="project" value="TreeGrafter"/>
</dbReference>
<organism evidence="19 20">
    <name type="scientific">Jeotgalicoccus saudimassiliensis</name>
    <dbReference type="NCBI Taxonomy" id="1461582"/>
    <lineage>
        <taxon>Bacteria</taxon>
        <taxon>Bacillati</taxon>
        <taxon>Bacillota</taxon>
        <taxon>Bacilli</taxon>
        <taxon>Bacillales</taxon>
        <taxon>Staphylococcaceae</taxon>
        <taxon>Jeotgalicoccus</taxon>
    </lineage>
</organism>